<organism evidence="3 4">
    <name type="scientific">Hibiscus sabdariffa</name>
    <name type="common">roselle</name>
    <dbReference type="NCBI Taxonomy" id="183260"/>
    <lineage>
        <taxon>Eukaryota</taxon>
        <taxon>Viridiplantae</taxon>
        <taxon>Streptophyta</taxon>
        <taxon>Embryophyta</taxon>
        <taxon>Tracheophyta</taxon>
        <taxon>Spermatophyta</taxon>
        <taxon>Magnoliopsida</taxon>
        <taxon>eudicotyledons</taxon>
        <taxon>Gunneridae</taxon>
        <taxon>Pentapetalae</taxon>
        <taxon>rosids</taxon>
        <taxon>malvids</taxon>
        <taxon>Malvales</taxon>
        <taxon>Malvaceae</taxon>
        <taxon>Malvoideae</taxon>
        <taxon>Hibiscus</taxon>
    </lineage>
</organism>
<dbReference type="PANTHER" id="PTHR31996">
    <property type="entry name" value="COILED-COIL DOMAIN-CONTAINING PROTEIN 115"/>
    <property type="match status" value="1"/>
</dbReference>
<gene>
    <name evidence="3" type="ORF">V6N11_042815</name>
</gene>
<name>A0ABR2QY16_9ROSI</name>
<dbReference type="PANTHER" id="PTHR31996:SF2">
    <property type="entry name" value="COILED-COIL DOMAIN-CONTAINING PROTEIN 115"/>
    <property type="match status" value="1"/>
</dbReference>
<dbReference type="Proteomes" id="UP001396334">
    <property type="component" value="Unassembled WGS sequence"/>
</dbReference>
<dbReference type="Pfam" id="PF21730">
    <property type="entry name" value="Vma22_CCDC115"/>
    <property type="match status" value="1"/>
</dbReference>
<evidence type="ECO:0000313" key="4">
    <source>
        <dbReference type="Proteomes" id="UP001396334"/>
    </source>
</evidence>
<feature type="region of interest" description="Disordered" evidence="2">
    <location>
        <begin position="264"/>
        <end position="303"/>
    </location>
</feature>
<sequence length="363" mass="40765">MAQYVHAPSIPGPVALSETIVVHGLSILVVELELLMLSRRSYGLYMMVFFWLGSWVSNVFKSKVIASCHNGYSVLVKNILSLWTKADITPKKEKQQSSHCPKDIGLRATCGSTYFVVHLLQCLRFNLPVHQSYWESLEEEEEESFSSISGFWKMEVVDHKTHNFENGQAAEEEEEVDEDANVLQFMDSMDAYLTLIHSLSSTLRQGWLELASARHSMGAYRVNTVLLDHTSHPAATSLLVDEGKEPHFTLCKWGSSGNEKLFLGEEQSSRDKSHPQIRRRGATQLSEEKTTSENKASCEIDDPVQKERSKSLSVFGTLVSPKLRAAQLSFETALETLVEIANRRSEMLCAFDKVNKKSGGSKD</sequence>
<feature type="compositionally biased region" description="Basic and acidic residues" evidence="2">
    <location>
        <begin position="286"/>
        <end position="303"/>
    </location>
</feature>
<protein>
    <recommendedName>
        <fullName evidence="1">Vacuolar ATPase assembly protein VMA22</fullName>
    </recommendedName>
</protein>
<evidence type="ECO:0000256" key="2">
    <source>
        <dbReference type="SAM" id="MobiDB-lite"/>
    </source>
</evidence>
<evidence type="ECO:0000256" key="1">
    <source>
        <dbReference type="ARBA" id="ARBA00093634"/>
    </source>
</evidence>
<reference evidence="3 4" key="1">
    <citation type="journal article" date="2024" name="G3 (Bethesda)">
        <title>Genome assembly of Hibiscus sabdariffa L. provides insights into metabolisms of medicinal natural products.</title>
        <authorList>
            <person name="Kim T."/>
        </authorList>
    </citation>
    <scope>NUCLEOTIDE SEQUENCE [LARGE SCALE GENOMIC DNA]</scope>
    <source>
        <strain evidence="3">TK-2024</strain>
        <tissue evidence="3">Old leaves</tissue>
    </source>
</reference>
<dbReference type="InterPro" id="IPR040357">
    <property type="entry name" value="Vma22/CCDC115"/>
</dbReference>
<comment type="caution">
    <text evidence="3">The sequence shown here is derived from an EMBL/GenBank/DDBJ whole genome shotgun (WGS) entry which is preliminary data.</text>
</comment>
<accession>A0ABR2QY16</accession>
<keyword evidence="4" id="KW-1185">Reference proteome</keyword>
<dbReference type="EMBL" id="JBBPBN010000030">
    <property type="protein sequence ID" value="KAK9005379.1"/>
    <property type="molecule type" value="Genomic_DNA"/>
</dbReference>
<proteinExistence type="predicted"/>
<evidence type="ECO:0000313" key="3">
    <source>
        <dbReference type="EMBL" id="KAK9005379.1"/>
    </source>
</evidence>